<dbReference type="InterPro" id="IPR002885">
    <property type="entry name" value="PPR_rpt"/>
</dbReference>
<accession>A0A5P1F2M6</accession>
<feature type="region of interest" description="Disordered" evidence="3">
    <location>
        <begin position="98"/>
        <end position="133"/>
    </location>
</feature>
<dbReference type="EMBL" id="CM007384">
    <property type="protein sequence ID" value="ONK72595.1"/>
    <property type="molecule type" value="Genomic_DNA"/>
</dbReference>
<evidence type="ECO:0000256" key="3">
    <source>
        <dbReference type="SAM" id="MobiDB-lite"/>
    </source>
</evidence>
<dbReference type="Gramene" id="ONK72595">
    <property type="protein sequence ID" value="ONK72595"/>
    <property type="gene ID" value="A4U43_C04F21040"/>
</dbReference>
<feature type="compositionally biased region" description="Pro residues" evidence="3">
    <location>
        <begin position="54"/>
        <end position="64"/>
    </location>
</feature>
<dbReference type="PANTHER" id="PTHR47930:SF2">
    <property type="entry name" value="PENTATRICOPEPTIDE REPEAT PROTEIN (AFU_ORTHOLOGUE AFUA_8G04250)"/>
    <property type="match status" value="1"/>
</dbReference>
<proteinExistence type="predicted"/>
<feature type="compositionally biased region" description="Basic and acidic residues" evidence="3">
    <location>
        <begin position="65"/>
        <end position="84"/>
    </location>
</feature>
<evidence type="ECO:0000313" key="5">
    <source>
        <dbReference type="EMBL" id="ONK72595.1"/>
    </source>
</evidence>
<dbReference type="Pfam" id="PF17177">
    <property type="entry name" value="PPR_long"/>
    <property type="match status" value="1"/>
</dbReference>
<feature type="domain" description="PROP1-like PPR" evidence="4">
    <location>
        <begin position="384"/>
        <end position="483"/>
    </location>
</feature>
<evidence type="ECO:0000256" key="1">
    <source>
        <dbReference type="ARBA" id="ARBA00022737"/>
    </source>
</evidence>
<feature type="region of interest" description="Disordered" evidence="3">
    <location>
        <begin position="33"/>
        <end position="86"/>
    </location>
</feature>
<dbReference type="NCBIfam" id="TIGR00756">
    <property type="entry name" value="PPR"/>
    <property type="match status" value="1"/>
</dbReference>
<sequence length="486" mass="55726">MNLHFLSNLHCFYPFQPIKANSIVDTQSPFTVSAASSRQKLPKNLRSPRRAKLPPEPILYSPPPRKQEEEQNRLKQPSKDKDTVEWSPDELEAISSLFERRMPQKRPINNRQVKPRPLPLPLPYKTRPPLVPTPKHHIRVAARLTLATRASVSDQVRKNPEALIGIARDIGALSAESDVSEVLDGWLRFLRKGSLSMTIRELGHMGLPDRALQTFLWVQKHGPLLFPDDRTLASTVEVLARYGKLKTEFESEKFLNSASRNVIESMVRGFIRARNLSWARKLLLIAKQNNRTLDSSVYVKLILEAAKNPDGYKLSSILLDELAEREELDLRPQDCTAVMKVCIKLKKFEAVESLFIWYKNSGKELTLVMYTTVIYSRYCEEKYREGLALVWEMEGLNLLLDLPAYRVVIRLCVALNDLERAARYFSRLKEAGFVPSYDIYRDMIHAYGVSRRLAKCREISKEVEMAGLRLDKETVALLLEIEAAEV</sequence>
<dbReference type="PANTHER" id="PTHR47930">
    <property type="entry name" value="YALI0C12947P"/>
    <property type="match status" value="1"/>
</dbReference>
<dbReference type="Proteomes" id="UP000243459">
    <property type="component" value="Chromosome 4"/>
</dbReference>
<feature type="repeat" description="PPR" evidence="2">
    <location>
        <begin position="401"/>
        <end position="435"/>
    </location>
</feature>
<evidence type="ECO:0000313" key="6">
    <source>
        <dbReference type="Proteomes" id="UP000243459"/>
    </source>
</evidence>
<feature type="compositionally biased region" description="Basic residues" evidence="3">
    <location>
        <begin position="40"/>
        <end position="52"/>
    </location>
</feature>
<dbReference type="InterPro" id="IPR033443">
    <property type="entry name" value="PROP1-like_PPR_dom"/>
</dbReference>
<evidence type="ECO:0000259" key="4">
    <source>
        <dbReference type="Pfam" id="PF17177"/>
    </source>
</evidence>
<dbReference type="Gene3D" id="1.25.40.10">
    <property type="entry name" value="Tetratricopeptide repeat domain"/>
    <property type="match status" value="2"/>
</dbReference>
<evidence type="ECO:0000256" key="2">
    <source>
        <dbReference type="PROSITE-ProRule" id="PRU00708"/>
    </source>
</evidence>
<protein>
    <recommendedName>
        <fullName evidence="4">PROP1-like PPR domain-containing protein</fullName>
    </recommendedName>
</protein>
<dbReference type="GO" id="GO:0009507">
    <property type="term" value="C:chloroplast"/>
    <property type="evidence" value="ECO:0007669"/>
    <property type="project" value="EnsemblPlants"/>
</dbReference>
<dbReference type="PROSITE" id="PS51375">
    <property type="entry name" value="PPR"/>
    <property type="match status" value="1"/>
</dbReference>
<name>A0A5P1F2M6_ASPOF</name>
<gene>
    <name evidence="5" type="ORF">A4U43_C04F21040</name>
</gene>
<reference evidence="6" key="1">
    <citation type="journal article" date="2017" name="Nat. Commun.">
        <title>The asparagus genome sheds light on the origin and evolution of a young Y chromosome.</title>
        <authorList>
            <person name="Harkess A."/>
            <person name="Zhou J."/>
            <person name="Xu C."/>
            <person name="Bowers J.E."/>
            <person name="Van der Hulst R."/>
            <person name="Ayyampalayam S."/>
            <person name="Mercati F."/>
            <person name="Riccardi P."/>
            <person name="McKain M.R."/>
            <person name="Kakrana A."/>
            <person name="Tang H."/>
            <person name="Ray J."/>
            <person name="Groenendijk J."/>
            <person name="Arikit S."/>
            <person name="Mathioni S.M."/>
            <person name="Nakano M."/>
            <person name="Shan H."/>
            <person name="Telgmann-Rauber A."/>
            <person name="Kanno A."/>
            <person name="Yue Z."/>
            <person name="Chen H."/>
            <person name="Li W."/>
            <person name="Chen Y."/>
            <person name="Xu X."/>
            <person name="Zhang Y."/>
            <person name="Luo S."/>
            <person name="Chen H."/>
            <person name="Gao J."/>
            <person name="Mao Z."/>
            <person name="Pires J.C."/>
            <person name="Luo M."/>
            <person name="Kudrna D."/>
            <person name="Wing R.A."/>
            <person name="Meyers B.C."/>
            <person name="Yi K."/>
            <person name="Kong H."/>
            <person name="Lavrijsen P."/>
            <person name="Sunseri F."/>
            <person name="Falavigna A."/>
            <person name="Ye Y."/>
            <person name="Leebens-Mack J.H."/>
            <person name="Chen G."/>
        </authorList>
    </citation>
    <scope>NUCLEOTIDE SEQUENCE [LARGE SCALE GENOMIC DNA]</scope>
    <source>
        <strain evidence="6">cv. DH0086</strain>
    </source>
</reference>
<dbReference type="InterPro" id="IPR011990">
    <property type="entry name" value="TPR-like_helical_dom_sf"/>
</dbReference>
<keyword evidence="6" id="KW-1185">Reference proteome</keyword>
<dbReference type="AlphaFoldDB" id="A0A5P1F2M6"/>
<dbReference type="OrthoDB" id="778140at2759"/>
<dbReference type="OMA" id="EMGVEHS"/>
<keyword evidence="1" id="KW-0677">Repeat</keyword>
<organism evidence="5 6">
    <name type="scientific">Asparagus officinalis</name>
    <name type="common">Garden asparagus</name>
    <dbReference type="NCBI Taxonomy" id="4686"/>
    <lineage>
        <taxon>Eukaryota</taxon>
        <taxon>Viridiplantae</taxon>
        <taxon>Streptophyta</taxon>
        <taxon>Embryophyta</taxon>
        <taxon>Tracheophyta</taxon>
        <taxon>Spermatophyta</taxon>
        <taxon>Magnoliopsida</taxon>
        <taxon>Liliopsida</taxon>
        <taxon>Asparagales</taxon>
        <taxon>Asparagaceae</taxon>
        <taxon>Asparagoideae</taxon>
        <taxon>Asparagus</taxon>
    </lineage>
</organism>